<feature type="region of interest" description="Disordered" evidence="2">
    <location>
        <begin position="523"/>
        <end position="549"/>
    </location>
</feature>
<organism evidence="3">
    <name type="scientific">Drosophila rhopaloa</name>
    <name type="common">Fruit fly</name>
    <dbReference type="NCBI Taxonomy" id="1041015"/>
    <lineage>
        <taxon>Eukaryota</taxon>
        <taxon>Metazoa</taxon>
        <taxon>Ecdysozoa</taxon>
        <taxon>Arthropoda</taxon>
        <taxon>Hexapoda</taxon>
        <taxon>Insecta</taxon>
        <taxon>Pterygota</taxon>
        <taxon>Neoptera</taxon>
        <taxon>Endopterygota</taxon>
        <taxon>Diptera</taxon>
        <taxon>Brachycera</taxon>
        <taxon>Muscomorpha</taxon>
        <taxon>Ephydroidea</taxon>
        <taxon>Drosophilidae</taxon>
        <taxon>Drosophila</taxon>
        <taxon>Sophophora</taxon>
    </lineage>
</organism>
<keyword evidence="1" id="KW-0175">Coiled coil</keyword>
<feature type="region of interest" description="Disordered" evidence="2">
    <location>
        <begin position="120"/>
        <end position="192"/>
    </location>
</feature>
<dbReference type="GeneID" id="108040989"/>
<evidence type="ECO:0000313" key="3">
    <source>
        <dbReference type="RefSeq" id="XP_016974224.1"/>
    </source>
</evidence>
<gene>
    <name evidence="3" type="primary">LOC108040989</name>
</gene>
<dbReference type="OrthoDB" id="7860528at2759"/>
<feature type="coiled-coil region" evidence="1">
    <location>
        <begin position="265"/>
        <end position="299"/>
    </location>
</feature>
<evidence type="ECO:0000256" key="2">
    <source>
        <dbReference type="SAM" id="MobiDB-lite"/>
    </source>
</evidence>
<feature type="region of interest" description="Disordered" evidence="2">
    <location>
        <begin position="465"/>
        <end position="484"/>
    </location>
</feature>
<reference evidence="3" key="1">
    <citation type="submission" date="2025-08" db="UniProtKB">
        <authorList>
            <consortium name="RefSeq"/>
        </authorList>
    </citation>
    <scope>IDENTIFICATION</scope>
</reference>
<dbReference type="RefSeq" id="XP_016974224.1">
    <property type="nucleotide sequence ID" value="XM_017118735.1"/>
</dbReference>
<feature type="compositionally biased region" description="Polar residues" evidence="2">
    <location>
        <begin position="530"/>
        <end position="549"/>
    </location>
</feature>
<feature type="compositionally biased region" description="Basic and acidic residues" evidence="2">
    <location>
        <begin position="173"/>
        <end position="192"/>
    </location>
</feature>
<name>A0A6P4ECE7_DRORH</name>
<evidence type="ECO:0000256" key="1">
    <source>
        <dbReference type="SAM" id="Coils"/>
    </source>
</evidence>
<dbReference type="RefSeq" id="XP_016974224.2">
    <property type="nucleotide sequence ID" value="XM_017118735.2"/>
</dbReference>
<dbReference type="AlphaFoldDB" id="A0A6P4ECE7"/>
<sequence length="939" mass="105788">MKKFCDESLVAHQIKKIHLYNNLRILLERCEDFPKRTQSDDSLTRIYKSSQVLDASCSDMMTSRSDIRRLPAGGACSCRSISGRSVPVPVDFRDNGIDIVSESTQTVSNQDMATQTAIPTYSNEHMPDCNLFSRDASTQSSPNLRDAETQSTSDSSEDLKNIQTQTDIIAQEDPPKSKAPTTDKPEYLDEKASRSDSSFRKCFFRRPIIVVKKGSLITPEFTNKIHQGAPILVTSHKEDKQTQYENPFRQDSNQFDDKSSEPAACIKILDRVEELETKLRRQEQSLKDLQGSVKSWKAQGSKPADCRLIFQAQPKNCELPSKPATSDKASQKKDDNECECNNFSKEFIQIFLKPDSEFQTNVSNTACGGTLRNNTQKPTARQCSWDNDANRRMRTPKPSAIQSCKDDKDERTMKTDRKAIATQCDLNNNDNNPGGRNNIQKPFSRQCLEDTDNILQQFNRAFAPPKSQESICGPSRKTSETNKIQRPRLPHCVTLANQNLKQEEVGNLLDKFVELVTKPDNETAPARKVSSASCLNKNKSPNQSESNQTVEKEVYQSLIEQFIHLFTKSKKCETKQSQKTESESYSFDKLLTELIKYFTTPNALESSTCKEEERLKKVTISERETVLGNEQKTKCNCSKEQRNFKTASTQSDLKMSDMHLDLRSRDERPCNVGGKSTISQMYASNMSIRDIKPRDPEPCGCQFCGDGHLPVLDSFLNELFNLIGPRSFNDVVLTILRHPESVYHINVREMASGTVLGCLLANGKAINEAIALGLFEDIHTFCELDKHREHDPRDCPLGSNLDALCPRERGGDIHPDSNASKVRAIEFTTRVLGLPAGQAGRFFSLTNALKLAKNSSHQSFNCSELSMLSLQLRRNPERRVRIGRGAATGNLVYLRSEDSFSFTNFSEVNQTSSLFLRIVSGEDQEVKEKESKLIKYTDT</sequence>
<protein>
    <submittedName>
        <fullName evidence="3">Uncharacterized protein LOC108040989</fullName>
    </submittedName>
</protein>
<feature type="region of interest" description="Disordered" evidence="2">
    <location>
        <begin position="389"/>
        <end position="412"/>
    </location>
</feature>
<feature type="compositionally biased region" description="Polar residues" evidence="2">
    <location>
        <begin position="135"/>
        <end position="154"/>
    </location>
</feature>
<accession>A0A6P4ECE7</accession>
<proteinExistence type="predicted"/>